<dbReference type="GeneID" id="24134483"/>
<sequence length="168" mass="18837">MAMLMLMTSIDVRSDALAEQCRRHATVGTPLVGDMSGETVIEYALSDRSGNEVFCRKFGFVIAGQLIQNRLRPYTWRRVDHQLYFCLLKEREAIASMTLGIPGSQPLLQLTPQFFALFYKAIKLLVRYEPTSSVVEARDESILELLDGDSCSVSYPLPGASSWLLIVL</sequence>
<dbReference type="KEGG" id="spar:SPRG_12533"/>
<evidence type="ECO:0000313" key="2">
    <source>
        <dbReference type="Proteomes" id="UP000030745"/>
    </source>
</evidence>
<dbReference type="VEuPathDB" id="FungiDB:SPRG_12533"/>
<dbReference type="RefSeq" id="XP_012207832.1">
    <property type="nucleotide sequence ID" value="XM_012352442.1"/>
</dbReference>
<reference evidence="1 2" key="1">
    <citation type="journal article" date="2013" name="PLoS Genet.">
        <title>Distinctive expansion of potential virulence genes in the genome of the oomycete fish pathogen Saprolegnia parasitica.</title>
        <authorList>
            <person name="Jiang R.H."/>
            <person name="de Bruijn I."/>
            <person name="Haas B.J."/>
            <person name="Belmonte R."/>
            <person name="Lobach L."/>
            <person name="Christie J."/>
            <person name="van den Ackerveken G."/>
            <person name="Bottin A."/>
            <person name="Bulone V."/>
            <person name="Diaz-Moreno S.M."/>
            <person name="Dumas B."/>
            <person name="Fan L."/>
            <person name="Gaulin E."/>
            <person name="Govers F."/>
            <person name="Grenville-Briggs L.J."/>
            <person name="Horner N.R."/>
            <person name="Levin J.Z."/>
            <person name="Mammella M."/>
            <person name="Meijer H.J."/>
            <person name="Morris P."/>
            <person name="Nusbaum C."/>
            <person name="Oome S."/>
            <person name="Phillips A.J."/>
            <person name="van Rooyen D."/>
            <person name="Rzeszutek E."/>
            <person name="Saraiva M."/>
            <person name="Secombes C.J."/>
            <person name="Seidl M.F."/>
            <person name="Snel B."/>
            <person name="Stassen J.H."/>
            <person name="Sykes S."/>
            <person name="Tripathy S."/>
            <person name="van den Berg H."/>
            <person name="Vega-Arreguin J.C."/>
            <person name="Wawra S."/>
            <person name="Young S.K."/>
            <person name="Zeng Q."/>
            <person name="Dieguez-Uribeondo J."/>
            <person name="Russ C."/>
            <person name="Tyler B.M."/>
            <person name="van West P."/>
        </authorList>
    </citation>
    <scope>NUCLEOTIDE SEQUENCE [LARGE SCALE GENOMIC DNA]</scope>
    <source>
        <strain evidence="1 2">CBS 223.65</strain>
    </source>
</reference>
<gene>
    <name evidence="1" type="ORF">SPRG_12533</name>
</gene>
<name>A0A067BT95_SAPPC</name>
<dbReference type="Proteomes" id="UP000030745">
    <property type="component" value="Unassembled WGS sequence"/>
</dbReference>
<evidence type="ECO:0000313" key="1">
    <source>
        <dbReference type="EMBL" id="KDO21488.1"/>
    </source>
</evidence>
<organism evidence="1 2">
    <name type="scientific">Saprolegnia parasitica (strain CBS 223.65)</name>
    <dbReference type="NCBI Taxonomy" id="695850"/>
    <lineage>
        <taxon>Eukaryota</taxon>
        <taxon>Sar</taxon>
        <taxon>Stramenopiles</taxon>
        <taxon>Oomycota</taxon>
        <taxon>Saprolegniomycetes</taxon>
        <taxon>Saprolegniales</taxon>
        <taxon>Saprolegniaceae</taxon>
        <taxon>Saprolegnia</taxon>
    </lineage>
</organism>
<proteinExistence type="predicted"/>
<keyword evidence="2" id="KW-1185">Reference proteome</keyword>
<dbReference type="AlphaFoldDB" id="A0A067BT95"/>
<accession>A0A067BT95</accession>
<protein>
    <submittedName>
        <fullName evidence="1">Uncharacterized protein</fullName>
    </submittedName>
</protein>
<dbReference type="EMBL" id="KK583287">
    <property type="protein sequence ID" value="KDO21488.1"/>
    <property type="molecule type" value="Genomic_DNA"/>
</dbReference>